<accession>A0A3E0WJD9</accession>
<proteinExistence type="predicted"/>
<gene>
    <name evidence="2" type="ORF">CAL65_20045</name>
</gene>
<dbReference type="EMBL" id="NFZW01000032">
    <property type="protein sequence ID" value="RFA32261.1"/>
    <property type="molecule type" value="Genomic_DNA"/>
</dbReference>
<sequence length="182" mass="19174">MKAAKIIGLGALLAVPGLSGASVCESGSIGVGPYISAAPLMDSSGSTRQRFKGGSLTAKCAFNDGFALSVGSFMAENNSSNSSLHGIDVAVLTGHNLASEGFTSQMGASLIYSWNNPDSGSNLSYPTVALVSGLGYNWKNIGLMFSVDIPVYMERKYLRRVEADYARLHYPLAGRATVSFRF</sequence>
<keyword evidence="1" id="KW-0732">Signal</keyword>
<dbReference type="AlphaFoldDB" id="A0A3E0WJD9"/>
<dbReference type="Proteomes" id="UP000256763">
    <property type="component" value="Unassembled WGS sequence"/>
</dbReference>
<reference evidence="3" key="1">
    <citation type="submission" date="2017-05" db="EMBL/GenBank/DDBJ databases">
        <authorList>
            <person name="Sharma S."/>
            <person name="Sidhu C."/>
            <person name="Pinnaka A.K."/>
        </authorList>
    </citation>
    <scope>NUCLEOTIDE SEQUENCE [LARGE SCALE GENOMIC DNA]</scope>
    <source>
        <strain evidence="3">AK93</strain>
    </source>
</reference>
<evidence type="ECO:0000313" key="3">
    <source>
        <dbReference type="Proteomes" id="UP000256763"/>
    </source>
</evidence>
<comment type="caution">
    <text evidence="2">The sequence shown here is derived from an EMBL/GenBank/DDBJ whole genome shotgun (WGS) entry which is preliminary data.</text>
</comment>
<evidence type="ECO:0008006" key="4">
    <source>
        <dbReference type="Google" id="ProtNLM"/>
    </source>
</evidence>
<evidence type="ECO:0000256" key="1">
    <source>
        <dbReference type="SAM" id="SignalP"/>
    </source>
</evidence>
<protein>
    <recommendedName>
        <fullName evidence="4">Outer membrane protein beta-barrel domain-containing protein</fullName>
    </recommendedName>
</protein>
<keyword evidence="3" id="KW-1185">Reference proteome</keyword>
<feature type="signal peptide" evidence="1">
    <location>
        <begin position="1"/>
        <end position="21"/>
    </location>
</feature>
<dbReference type="RefSeq" id="WP_116303873.1">
    <property type="nucleotide sequence ID" value="NZ_NFZV01000032.1"/>
</dbReference>
<feature type="chain" id="PRO_5017759628" description="Outer membrane protein beta-barrel domain-containing protein" evidence="1">
    <location>
        <begin position="22"/>
        <end position="182"/>
    </location>
</feature>
<evidence type="ECO:0000313" key="2">
    <source>
        <dbReference type="EMBL" id="RFA32261.1"/>
    </source>
</evidence>
<organism evidence="2 3">
    <name type="scientific">Alkalilimnicola ehrlichii</name>
    <dbReference type="NCBI Taxonomy" id="351052"/>
    <lineage>
        <taxon>Bacteria</taxon>
        <taxon>Pseudomonadati</taxon>
        <taxon>Pseudomonadota</taxon>
        <taxon>Gammaproteobacteria</taxon>
        <taxon>Chromatiales</taxon>
        <taxon>Ectothiorhodospiraceae</taxon>
        <taxon>Alkalilimnicola</taxon>
    </lineage>
</organism>
<name>A0A3E0WJD9_9GAMM</name>